<dbReference type="PANTHER" id="PTHR39290:SF6">
    <property type="entry name" value="S-ADENOSYL-L-METHIONINE-DEPENDENT METHYLTRANSFERASES SUPERFAMILY PROTEIN"/>
    <property type="match status" value="1"/>
</dbReference>
<sequence>ALSDEEPEHCPSTSSSAAPAAAQSAEETEVSFPTSSPSFERFRTSLRAQHGPLFARFTALLTGERGISSGANLGMSTLGLGKVSAAVSAMVQLADLRLQQQNGSVVATADELGLAAVDLFDALCSAVKELPSSAPEVTASFEAESARAAALFRMKDTISSLYAWGLMSRATCGALLATVKAEVKGAVKFIDPITGTGLHGLLLREAGAEVVLADSVAGGSTQSSGSDMYIHHCSSTGPTAMADFPKSSSAIAVGGAAAAAAAASAGPSLAWAPIEMLDVFDCGPEANNWWLLHGGSDKPTTDANDAEKAMSVLLLSFPPPPPSSVAEATLRRFQGHWLLFVGEWRGCTGAPGFFDLLDAGWERVQTFELPRWPMMEDSAYLLRRRPVEAV</sequence>
<evidence type="ECO:0000256" key="1">
    <source>
        <dbReference type="SAM" id="MobiDB-lite"/>
    </source>
</evidence>
<dbReference type="PANTHER" id="PTHR39290">
    <property type="entry name" value="C3H1-TYPE DOMAIN-CONTAINING PROTEIN-RELATED"/>
    <property type="match status" value="1"/>
</dbReference>
<feature type="region of interest" description="Disordered" evidence="1">
    <location>
        <begin position="1"/>
        <end position="36"/>
    </location>
</feature>
<dbReference type="EMBL" id="CAJNNV010030931">
    <property type="protein sequence ID" value="CAE8634175.1"/>
    <property type="molecule type" value="Genomic_DNA"/>
</dbReference>
<evidence type="ECO:0000313" key="3">
    <source>
        <dbReference type="Proteomes" id="UP000654075"/>
    </source>
</evidence>
<accession>A0A813H944</accession>
<evidence type="ECO:0000313" key="2">
    <source>
        <dbReference type="EMBL" id="CAE8634175.1"/>
    </source>
</evidence>
<comment type="caution">
    <text evidence="2">The sequence shown here is derived from an EMBL/GenBank/DDBJ whole genome shotgun (WGS) entry which is preliminary data.</text>
</comment>
<protein>
    <submittedName>
        <fullName evidence="2">Uncharacterized protein</fullName>
    </submittedName>
</protein>
<feature type="compositionally biased region" description="Low complexity" evidence="1">
    <location>
        <begin position="11"/>
        <end position="25"/>
    </location>
</feature>
<organism evidence="2 3">
    <name type="scientific">Polarella glacialis</name>
    <name type="common">Dinoflagellate</name>
    <dbReference type="NCBI Taxonomy" id="89957"/>
    <lineage>
        <taxon>Eukaryota</taxon>
        <taxon>Sar</taxon>
        <taxon>Alveolata</taxon>
        <taxon>Dinophyceae</taxon>
        <taxon>Suessiales</taxon>
        <taxon>Suessiaceae</taxon>
        <taxon>Polarella</taxon>
    </lineage>
</organism>
<keyword evidence="3" id="KW-1185">Reference proteome</keyword>
<dbReference type="OrthoDB" id="440727at2759"/>
<gene>
    <name evidence="2" type="ORF">PGLA1383_LOCUS49847</name>
</gene>
<reference evidence="2" key="1">
    <citation type="submission" date="2021-02" db="EMBL/GenBank/DDBJ databases">
        <authorList>
            <person name="Dougan E. K."/>
            <person name="Rhodes N."/>
            <person name="Thang M."/>
            <person name="Chan C."/>
        </authorList>
    </citation>
    <scope>NUCLEOTIDE SEQUENCE</scope>
</reference>
<name>A0A813H944_POLGL</name>
<proteinExistence type="predicted"/>
<dbReference type="Proteomes" id="UP000654075">
    <property type="component" value="Unassembled WGS sequence"/>
</dbReference>
<feature type="non-terminal residue" evidence="2">
    <location>
        <position position="1"/>
    </location>
</feature>
<dbReference type="AlphaFoldDB" id="A0A813H944"/>